<keyword evidence="2 3" id="KW-0732">Signal</keyword>
<dbReference type="Gene3D" id="3.20.20.370">
    <property type="entry name" value="Glycoside hydrolase/deacetylase"/>
    <property type="match status" value="1"/>
</dbReference>
<dbReference type="AlphaFoldDB" id="A0A7W7Y3T6"/>
<name>A0A7W7Y3T6_9BACT</name>
<keyword evidence="6" id="KW-1185">Reference proteome</keyword>
<dbReference type="Proteomes" id="UP000528322">
    <property type="component" value="Unassembled WGS sequence"/>
</dbReference>
<dbReference type="Pfam" id="PF01522">
    <property type="entry name" value="Polysacc_deac_1"/>
    <property type="match status" value="1"/>
</dbReference>
<dbReference type="PROSITE" id="PS51677">
    <property type="entry name" value="NODB"/>
    <property type="match status" value="1"/>
</dbReference>
<comment type="subcellular location">
    <subcellularLocation>
        <location evidence="1">Secreted</location>
    </subcellularLocation>
</comment>
<dbReference type="CDD" id="cd10973">
    <property type="entry name" value="CE4_DAC_u4_5s"/>
    <property type="match status" value="1"/>
</dbReference>
<feature type="domain" description="NodB homology" evidence="4">
    <location>
        <begin position="88"/>
        <end position="363"/>
    </location>
</feature>
<evidence type="ECO:0000256" key="1">
    <source>
        <dbReference type="ARBA" id="ARBA00004613"/>
    </source>
</evidence>
<dbReference type="InterPro" id="IPR051398">
    <property type="entry name" value="Polysacch_Deacetylase"/>
</dbReference>
<dbReference type="EMBL" id="JACHID010000004">
    <property type="protein sequence ID" value="MBB5021568.1"/>
    <property type="molecule type" value="Genomic_DNA"/>
</dbReference>
<feature type="signal peptide" evidence="3">
    <location>
        <begin position="1"/>
        <end position="27"/>
    </location>
</feature>
<dbReference type="GO" id="GO:0016810">
    <property type="term" value="F:hydrolase activity, acting on carbon-nitrogen (but not peptide) bonds"/>
    <property type="evidence" value="ECO:0007669"/>
    <property type="project" value="InterPro"/>
</dbReference>
<protein>
    <submittedName>
        <fullName evidence="5">Peptidoglycan/xylan/chitin deacetylase (PgdA/CDA1 family)</fullName>
    </submittedName>
</protein>
<dbReference type="RefSeq" id="WP_183730484.1">
    <property type="nucleotide sequence ID" value="NZ_JACHID010000004.1"/>
</dbReference>
<dbReference type="PANTHER" id="PTHR34216:SF3">
    <property type="entry name" value="POLY-BETA-1,6-N-ACETYL-D-GLUCOSAMINE N-DEACETYLASE"/>
    <property type="match status" value="1"/>
</dbReference>
<dbReference type="InterPro" id="IPR011330">
    <property type="entry name" value="Glyco_hydro/deAcase_b/a-brl"/>
</dbReference>
<dbReference type="InterPro" id="IPR002509">
    <property type="entry name" value="NODB_dom"/>
</dbReference>
<dbReference type="GO" id="GO:0005576">
    <property type="term" value="C:extracellular region"/>
    <property type="evidence" value="ECO:0007669"/>
    <property type="project" value="UniProtKB-SubCell"/>
</dbReference>
<organism evidence="5 6">
    <name type="scientific">Desulfurispira natronophila</name>
    <dbReference type="NCBI Taxonomy" id="682562"/>
    <lineage>
        <taxon>Bacteria</taxon>
        <taxon>Pseudomonadati</taxon>
        <taxon>Chrysiogenota</taxon>
        <taxon>Chrysiogenia</taxon>
        <taxon>Chrysiogenales</taxon>
        <taxon>Chrysiogenaceae</taxon>
        <taxon>Desulfurispira</taxon>
    </lineage>
</organism>
<evidence type="ECO:0000259" key="4">
    <source>
        <dbReference type="PROSITE" id="PS51677"/>
    </source>
</evidence>
<dbReference type="SUPFAM" id="SSF88713">
    <property type="entry name" value="Glycoside hydrolase/deacetylase"/>
    <property type="match status" value="1"/>
</dbReference>
<proteinExistence type="predicted"/>
<evidence type="ECO:0000256" key="2">
    <source>
        <dbReference type="ARBA" id="ARBA00022729"/>
    </source>
</evidence>
<feature type="chain" id="PRO_5031462494" evidence="3">
    <location>
        <begin position="28"/>
        <end position="363"/>
    </location>
</feature>
<evidence type="ECO:0000313" key="5">
    <source>
        <dbReference type="EMBL" id="MBB5021568.1"/>
    </source>
</evidence>
<dbReference type="PANTHER" id="PTHR34216">
    <property type="match status" value="1"/>
</dbReference>
<sequence length="363" mass="41868">MPMYVFCRSLVLSLVVAALVWVVPVQAQNSSCVVLVYHHFSTETPASTSVSEDLFEQHLRYLKDNDFNVIFMSEAMEYYKQQKPFPDKCVVLTADDAYHTVYTGAIGLLEKYNLPMTLFVTTEGVERGYGAYMTWEQMREIKDTGLIEYGNHSHTHEHYVLRKDGEDGDEYRQRLYDDFTRARDIIERELGGDNRLFAYPYGEYNETIMDILEELGYYGIAQHSGAMSLRSHPMVITRFPMAARFAEMGEFRLKVNSRALPVLSAEPSDPILRDYDNPYELTMELERGSFREGELACYMSFQGQVPVEWLERSDEVGKVRVTTNRPPGLGRTRINCTAPARQGGYFYWYSHPIFNLSDPRALD</sequence>
<comment type="caution">
    <text evidence="5">The sequence shown here is derived from an EMBL/GenBank/DDBJ whole genome shotgun (WGS) entry which is preliminary data.</text>
</comment>
<evidence type="ECO:0000313" key="6">
    <source>
        <dbReference type="Proteomes" id="UP000528322"/>
    </source>
</evidence>
<evidence type="ECO:0000256" key="3">
    <source>
        <dbReference type="SAM" id="SignalP"/>
    </source>
</evidence>
<accession>A0A7W7Y3T6</accession>
<dbReference type="GO" id="GO:0005975">
    <property type="term" value="P:carbohydrate metabolic process"/>
    <property type="evidence" value="ECO:0007669"/>
    <property type="project" value="InterPro"/>
</dbReference>
<gene>
    <name evidence="5" type="ORF">HNR37_000880</name>
</gene>
<reference evidence="5 6" key="1">
    <citation type="submission" date="2020-08" db="EMBL/GenBank/DDBJ databases">
        <title>Genomic Encyclopedia of Type Strains, Phase IV (KMG-IV): sequencing the most valuable type-strain genomes for metagenomic binning, comparative biology and taxonomic classification.</title>
        <authorList>
            <person name="Goeker M."/>
        </authorList>
    </citation>
    <scope>NUCLEOTIDE SEQUENCE [LARGE SCALE GENOMIC DNA]</scope>
    <source>
        <strain evidence="5 6">DSM 22071</strain>
    </source>
</reference>